<name>A0A0F9N7R8_9ZZZZ</name>
<gene>
    <name evidence="1" type="ORF">LCGC14_1369460</name>
</gene>
<dbReference type="AlphaFoldDB" id="A0A0F9N7R8"/>
<sequence>MMLTETQIKREKKELWCNFCDTWRMPEWKRWESSIAIIFDLECSHCHDMIFDRVVETKVKTDDERPEEAKKYQRDYRARVREQVLQLYGGKCVCCGETDLHFLTFDHKNGGGTKERRSTGMTGSTFYLSLLKHRRDDIQVLCFNCNCAKWFYGVCPHENK</sequence>
<proteinExistence type="predicted"/>
<accession>A0A0F9N7R8</accession>
<dbReference type="EMBL" id="LAZR01008634">
    <property type="protein sequence ID" value="KKM77497.1"/>
    <property type="molecule type" value="Genomic_DNA"/>
</dbReference>
<comment type="caution">
    <text evidence="1">The sequence shown here is derived from an EMBL/GenBank/DDBJ whole genome shotgun (WGS) entry which is preliminary data.</text>
</comment>
<reference evidence="1" key="1">
    <citation type="journal article" date="2015" name="Nature">
        <title>Complex archaea that bridge the gap between prokaryotes and eukaryotes.</title>
        <authorList>
            <person name="Spang A."/>
            <person name="Saw J.H."/>
            <person name="Jorgensen S.L."/>
            <person name="Zaremba-Niedzwiedzka K."/>
            <person name="Martijn J."/>
            <person name="Lind A.E."/>
            <person name="van Eijk R."/>
            <person name="Schleper C."/>
            <person name="Guy L."/>
            <person name="Ettema T.J."/>
        </authorList>
    </citation>
    <scope>NUCLEOTIDE SEQUENCE</scope>
</reference>
<protein>
    <submittedName>
        <fullName evidence="1">Uncharacterized protein</fullName>
    </submittedName>
</protein>
<evidence type="ECO:0000313" key="1">
    <source>
        <dbReference type="EMBL" id="KKM77497.1"/>
    </source>
</evidence>
<organism evidence="1">
    <name type="scientific">marine sediment metagenome</name>
    <dbReference type="NCBI Taxonomy" id="412755"/>
    <lineage>
        <taxon>unclassified sequences</taxon>
        <taxon>metagenomes</taxon>
        <taxon>ecological metagenomes</taxon>
    </lineage>
</organism>